<dbReference type="Gene3D" id="3.30.559.30">
    <property type="entry name" value="Nonribosomal peptide synthetase, condensation domain"/>
    <property type="match status" value="1"/>
</dbReference>
<dbReference type="Gene3D" id="3.30.559.10">
    <property type="entry name" value="Chloramphenicol acetyltransferase-like domain"/>
    <property type="match status" value="1"/>
</dbReference>
<dbReference type="Pfam" id="PF16911">
    <property type="entry name" value="PapA_C"/>
    <property type="match status" value="1"/>
</dbReference>
<dbReference type="PANTHER" id="PTHR28037">
    <property type="entry name" value="ALCOHOL O-ACETYLTRANSFERASE 1-RELATED"/>
    <property type="match status" value="1"/>
</dbReference>
<evidence type="ECO:0000259" key="3">
    <source>
        <dbReference type="Pfam" id="PF00668"/>
    </source>
</evidence>
<feature type="domain" description="Condensation" evidence="3">
    <location>
        <begin position="24"/>
        <end position="188"/>
    </location>
</feature>
<proteinExistence type="predicted"/>
<dbReference type="OrthoDB" id="5963073at2759"/>
<dbReference type="AlphaFoldDB" id="A0A9X0CUP3"/>
<dbReference type="EMBL" id="MU826393">
    <property type="protein sequence ID" value="KAJ7376692.1"/>
    <property type="molecule type" value="Genomic_DNA"/>
</dbReference>
<organism evidence="5 6">
    <name type="scientific">Desmophyllum pertusum</name>
    <dbReference type="NCBI Taxonomy" id="174260"/>
    <lineage>
        <taxon>Eukaryota</taxon>
        <taxon>Metazoa</taxon>
        <taxon>Cnidaria</taxon>
        <taxon>Anthozoa</taxon>
        <taxon>Hexacorallia</taxon>
        <taxon>Scleractinia</taxon>
        <taxon>Caryophylliina</taxon>
        <taxon>Caryophylliidae</taxon>
        <taxon>Desmophyllum</taxon>
    </lineage>
</organism>
<dbReference type="Pfam" id="PF00668">
    <property type="entry name" value="Condensation"/>
    <property type="match status" value="1"/>
</dbReference>
<name>A0A9X0CUP3_9CNID</name>
<dbReference type="SUPFAM" id="SSF52777">
    <property type="entry name" value="CoA-dependent acyltransferases"/>
    <property type="match status" value="2"/>
</dbReference>
<evidence type="ECO:0000256" key="1">
    <source>
        <dbReference type="ARBA" id="ARBA00022679"/>
    </source>
</evidence>
<keyword evidence="6" id="KW-1185">Reference proteome</keyword>
<gene>
    <name evidence="5" type="ORF">OS493_033315</name>
</gene>
<sequence>MEHDICYTTTAGRKLSRRLGSLERYFLAIAEGSNTAYVNTVLLLESKVQLDQDHAKKALLMLLERFPLLRMRVTERSNQPCFEEMENAPQILDFRRMENVDSVNWLHAFEKQINGAPFNTQQGPLWRVSLLRETCDATGQEIVYKNTLLFTFHHVICDALSIFELKKKLVEFLGLLYNGEAIEVKSLPFRPPIERAMRHLTRPRIWERLLIPIVLMLRKLKAYIRTPKLENLYLLTFPPPSGHLVAQKTLAIPRNLSREETMALIRCSKANNCTVHGAITAATHLAMSQILDQQNHVNESKSPLLIDSTYTINVRKECQPKIESDEFGLYIALAPLQSMVNSSTMVFWEFARACTNEVHRGINEGTHRNTLKLLQCVNVPSFWSLLCYETEHGLSKSLFNLTNLGALSIDQEGKSPYKFAGSYLAVQIARLALSWDTIFSQSMTVCTGPWIILLTS</sequence>
<comment type="caution">
    <text evidence="5">The sequence shown here is derived from an EMBL/GenBank/DDBJ whole genome shotgun (WGS) entry which is preliminary data.</text>
</comment>
<dbReference type="InterPro" id="IPR031641">
    <property type="entry name" value="PapA_C"/>
</dbReference>
<accession>A0A9X0CUP3</accession>
<dbReference type="Proteomes" id="UP001163046">
    <property type="component" value="Unassembled WGS sequence"/>
</dbReference>
<dbReference type="InterPro" id="IPR023213">
    <property type="entry name" value="CAT-like_dom_sf"/>
</dbReference>
<reference evidence="5" key="1">
    <citation type="submission" date="2023-01" db="EMBL/GenBank/DDBJ databases">
        <title>Genome assembly of the deep-sea coral Lophelia pertusa.</title>
        <authorList>
            <person name="Herrera S."/>
            <person name="Cordes E."/>
        </authorList>
    </citation>
    <scope>NUCLEOTIDE SEQUENCE</scope>
    <source>
        <strain evidence="5">USNM1676648</strain>
        <tissue evidence="5">Polyp</tissue>
    </source>
</reference>
<evidence type="ECO:0000313" key="5">
    <source>
        <dbReference type="EMBL" id="KAJ7376692.1"/>
    </source>
</evidence>
<evidence type="ECO:0008006" key="7">
    <source>
        <dbReference type="Google" id="ProtNLM"/>
    </source>
</evidence>
<evidence type="ECO:0000313" key="6">
    <source>
        <dbReference type="Proteomes" id="UP001163046"/>
    </source>
</evidence>
<dbReference type="GO" id="GO:0016746">
    <property type="term" value="F:acyltransferase activity"/>
    <property type="evidence" value="ECO:0007669"/>
    <property type="project" value="UniProtKB-KW"/>
</dbReference>
<keyword evidence="1" id="KW-0808">Transferase</keyword>
<keyword evidence="2" id="KW-0012">Acyltransferase</keyword>
<feature type="domain" description="Phthiocerol/phthiodiolone dimycocerosyl transferase C-terminal" evidence="4">
    <location>
        <begin position="255"/>
        <end position="371"/>
    </location>
</feature>
<protein>
    <recommendedName>
        <fullName evidence="7">Alcohol acetyltransferase</fullName>
    </recommendedName>
</protein>
<dbReference type="InterPro" id="IPR001242">
    <property type="entry name" value="Condensation_dom"/>
</dbReference>
<evidence type="ECO:0000259" key="4">
    <source>
        <dbReference type="Pfam" id="PF16911"/>
    </source>
</evidence>
<evidence type="ECO:0000256" key="2">
    <source>
        <dbReference type="ARBA" id="ARBA00023315"/>
    </source>
</evidence>
<dbReference type="PANTHER" id="PTHR28037:SF1">
    <property type="entry name" value="ALCOHOL O-ACETYLTRANSFERASE 1-RELATED"/>
    <property type="match status" value="1"/>
</dbReference>
<dbReference type="InterPro" id="IPR052058">
    <property type="entry name" value="Alcohol_O-acetyltransferase"/>
</dbReference>